<sequence>AHDVAVIIADTACVVTAELLVLIITWSKTYSIKIRARGTDMGAPLSSMLIGDGR</sequence>
<feature type="non-terminal residue" evidence="2">
    <location>
        <position position="1"/>
    </location>
</feature>
<name>A0A8E2DED5_9APHY</name>
<proteinExistence type="predicted"/>
<keyword evidence="1" id="KW-0472">Membrane</keyword>
<organism evidence="2 3">
    <name type="scientific">Obba rivulosa</name>
    <dbReference type="NCBI Taxonomy" id="1052685"/>
    <lineage>
        <taxon>Eukaryota</taxon>
        <taxon>Fungi</taxon>
        <taxon>Dikarya</taxon>
        <taxon>Basidiomycota</taxon>
        <taxon>Agaricomycotina</taxon>
        <taxon>Agaricomycetes</taxon>
        <taxon>Polyporales</taxon>
        <taxon>Gelatoporiaceae</taxon>
        <taxon>Obba</taxon>
    </lineage>
</organism>
<accession>A0A8E2DED5</accession>
<keyword evidence="3" id="KW-1185">Reference proteome</keyword>
<protein>
    <submittedName>
        <fullName evidence="2">Uncharacterized protein</fullName>
    </submittedName>
</protein>
<evidence type="ECO:0000313" key="3">
    <source>
        <dbReference type="Proteomes" id="UP000250043"/>
    </source>
</evidence>
<gene>
    <name evidence="2" type="ORF">OBBRIDRAFT_741143</name>
</gene>
<keyword evidence="1" id="KW-0812">Transmembrane</keyword>
<dbReference type="EMBL" id="KV722644">
    <property type="protein sequence ID" value="OCH84700.1"/>
    <property type="molecule type" value="Genomic_DNA"/>
</dbReference>
<keyword evidence="1" id="KW-1133">Transmembrane helix</keyword>
<evidence type="ECO:0000313" key="2">
    <source>
        <dbReference type="EMBL" id="OCH84700.1"/>
    </source>
</evidence>
<dbReference type="AlphaFoldDB" id="A0A8E2DED5"/>
<dbReference type="Proteomes" id="UP000250043">
    <property type="component" value="Unassembled WGS sequence"/>
</dbReference>
<evidence type="ECO:0000256" key="1">
    <source>
        <dbReference type="SAM" id="Phobius"/>
    </source>
</evidence>
<reference evidence="2 3" key="1">
    <citation type="submission" date="2016-07" db="EMBL/GenBank/DDBJ databases">
        <title>Draft genome of the white-rot fungus Obba rivulosa 3A-2.</title>
        <authorList>
            <consortium name="DOE Joint Genome Institute"/>
            <person name="Miettinen O."/>
            <person name="Riley R."/>
            <person name="Acob R."/>
            <person name="Barry K."/>
            <person name="Cullen D."/>
            <person name="De Vries R."/>
            <person name="Hainaut M."/>
            <person name="Hatakka A."/>
            <person name="Henrissat B."/>
            <person name="Hilden K."/>
            <person name="Kuo R."/>
            <person name="Labutti K."/>
            <person name="Lipzen A."/>
            <person name="Makela M.R."/>
            <person name="Sandor L."/>
            <person name="Spatafora J.W."/>
            <person name="Grigoriev I.V."/>
            <person name="Hibbett D.S."/>
        </authorList>
    </citation>
    <scope>NUCLEOTIDE SEQUENCE [LARGE SCALE GENOMIC DNA]</scope>
    <source>
        <strain evidence="2 3">3A-2</strain>
    </source>
</reference>
<feature type="transmembrane region" description="Helical" evidence="1">
    <location>
        <begin position="6"/>
        <end position="27"/>
    </location>
</feature>